<organism evidence="1 2">
    <name type="scientific">Microdochium trichocladiopsis</name>
    <dbReference type="NCBI Taxonomy" id="1682393"/>
    <lineage>
        <taxon>Eukaryota</taxon>
        <taxon>Fungi</taxon>
        <taxon>Dikarya</taxon>
        <taxon>Ascomycota</taxon>
        <taxon>Pezizomycotina</taxon>
        <taxon>Sordariomycetes</taxon>
        <taxon>Xylariomycetidae</taxon>
        <taxon>Xylariales</taxon>
        <taxon>Microdochiaceae</taxon>
        <taxon>Microdochium</taxon>
    </lineage>
</organism>
<reference evidence="1" key="1">
    <citation type="journal article" date="2021" name="Nat. Commun.">
        <title>Genetic determinants of endophytism in the Arabidopsis root mycobiome.</title>
        <authorList>
            <person name="Mesny F."/>
            <person name="Miyauchi S."/>
            <person name="Thiergart T."/>
            <person name="Pickel B."/>
            <person name="Atanasova L."/>
            <person name="Karlsson M."/>
            <person name="Huettel B."/>
            <person name="Barry K.W."/>
            <person name="Haridas S."/>
            <person name="Chen C."/>
            <person name="Bauer D."/>
            <person name="Andreopoulos W."/>
            <person name="Pangilinan J."/>
            <person name="LaButti K."/>
            <person name="Riley R."/>
            <person name="Lipzen A."/>
            <person name="Clum A."/>
            <person name="Drula E."/>
            <person name="Henrissat B."/>
            <person name="Kohler A."/>
            <person name="Grigoriev I.V."/>
            <person name="Martin F.M."/>
            <person name="Hacquard S."/>
        </authorList>
    </citation>
    <scope>NUCLEOTIDE SEQUENCE</scope>
    <source>
        <strain evidence="1">MPI-CAGE-CH-0230</strain>
    </source>
</reference>
<proteinExistence type="predicted"/>
<sequence>MIQIASSLARSGETCPLLVCCGLSFWGTRQRPSQVSLDLLVLGGFDLKCPWATSLKLGVFDRKIDGASRLHGMVETAAWLCGCGQDSSSACLRSVGSSVARSESASRTAAAQMGAVQTAGHTHVNFITRIHHYFRSNINPFLTVWHPYLMMAACSSSRKATTTRTLN</sequence>
<dbReference type="RefSeq" id="XP_046009795.1">
    <property type="nucleotide sequence ID" value="XM_046157107.1"/>
</dbReference>
<protein>
    <submittedName>
        <fullName evidence="1">Uncharacterized protein</fullName>
    </submittedName>
</protein>
<comment type="caution">
    <text evidence="1">The sequence shown here is derived from an EMBL/GenBank/DDBJ whole genome shotgun (WGS) entry which is preliminary data.</text>
</comment>
<dbReference type="AlphaFoldDB" id="A0A9P9BMS8"/>
<accession>A0A9P9BMS8</accession>
<name>A0A9P9BMS8_9PEZI</name>
<dbReference type="Proteomes" id="UP000756346">
    <property type="component" value="Unassembled WGS sequence"/>
</dbReference>
<dbReference type="EMBL" id="JAGTJQ010000008">
    <property type="protein sequence ID" value="KAH7026578.1"/>
    <property type="molecule type" value="Genomic_DNA"/>
</dbReference>
<keyword evidence="2" id="KW-1185">Reference proteome</keyword>
<evidence type="ECO:0000313" key="1">
    <source>
        <dbReference type="EMBL" id="KAH7026578.1"/>
    </source>
</evidence>
<gene>
    <name evidence="1" type="ORF">B0I36DRAFT_352416</name>
</gene>
<dbReference type="GeneID" id="70186653"/>
<evidence type="ECO:0000313" key="2">
    <source>
        <dbReference type="Proteomes" id="UP000756346"/>
    </source>
</evidence>